<evidence type="ECO:0000313" key="2">
    <source>
        <dbReference type="Proteomes" id="UP000676079"/>
    </source>
</evidence>
<sequence length="126" mass="14070">MNELRPEARTMLSLLLMLNRTDHSAAWVAISLHHPHYDLAQFLRPLVEHTLEGRPGPTRALAQEISEAFSDLDEVALATIGDALTGNKGGTHPQVGRIWVHELLTAALHVEHALLSETLEQRFAQW</sequence>
<keyword evidence="2" id="KW-1185">Reference proteome</keyword>
<gene>
    <name evidence="1" type="ORF">KGD84_12730</name>
</gene>
<dbReference type="EMBL" id="CP074133">
    <property type="protein sequence ID" value="QUX25045.1"/>
    <property type="molecule type" value="Genomic_DNA"/>
</dbReference>
<dbReference type="RefSeq" id="WP_220560531.1">
    <property type="nucleotide sequence ID" value="NZ_CP074133.1"/>
</dbReference>
<accession>A0ABX8BTM3</accession>
<name>A0ABX8BTM3_9ACTN</name>
<organism evidence="1 2">
    <name type="scientific">Nocardiopsis changdeensis</name>
    <dbReference type="NCBI Taxonomy" id="2831969"/>
    <lineage>
        <taxon>Bacteria</taxon>
        <taxon>Bacillati</taxon>
        <taxon>Actinomycetota</taxon>
        <taxon>Actinomycetes</taxon>
        <taxon>Streptosporangiales</taxon>
        <taxon>Nocardiopsidaceae</taxon>
        <taxon>Nocardiopsis</taxon>
    </lineage>
</organism>
<protein>
    <submittedName>
        <fullName evidence="1">Uncharacterized protein</fullName>
    </submittedName>
</protein>
<evidence type="ECO:0000313" key="1">
    <source>
        <dbReference type="EMBL" id="QUX25045.1"/>
    </source>
</evidence>
<reference evidence="1 2" key="1">
    <citation type="submission" date="2021-05" db="EMBL/GenBank/DDBJ databases">
        <title>Direct Submission.</title>
        <authorList>
            <person name="Li K."/>
            <person name="Gao J."/>
        </authorList>
    </citation>
    <scope>NUCLEOTIDE SEQUENCE [LARGE SCALE GENOMIC DNA]</scope>
    <source>
        <strain evidence="1 2">Mg02</strain>
    </source>
</reference>
<proteinExistence type="predicted"/>
<dbReference type="Proteomes" id="UP000676079">
    <property type="component" value="Chromosome"/>
</dbReference>